<dbReference type="EMBL" id="JACHHT010000002">
    <property type="protein sequence ID" value="MBB6522580.1"/>
    <property type="molecule type" value="Genomic_DNA"/>
</dbReference>
<evidence type="ECO:0000256" key="2">
    <source>
        <dbReference type="ARBA" id="ARBA00022723"/>
    </source>
</evidence>
<dbReference type="Pfam" id="PF01557">
    <property type="entry name" value="FAA_hydrolase"/>
    <property type="match status" value="1"/>
</dbReference>
<sequence>MNALHYPLADYSTVTGYSLRDCLPNECREGTWIGRAWLPESFSPSGIAGPHIITVRDAEIVELSQHFLSMADVAKHPKPAEAVQQAKGKIICSLHELLDNSVFYKVPADIRNAQYPCLLAPNDIQAIKACGVTFAASLMERVIEEKALGDPAKAEAIRAAVHDVIGDSLKDIEPGSEKSQRLKEKLIEQDIWSPYLEVGIGPDVEVFTKSQAMSAIPCGAQLGVLATSHWNNPEPEVAFLVSPQGDFLGAALANDVNLRDYEGRSSLLLGKAKDQNGTCPIGPMFRLFDDSYQLEDAARTKVKLSITGEDGFHSSGANIMSEISRSVDSIIKQVCNRSHQYPDGIAIMLGTMFAPTEDRGEAGMGFTHKVGDRVEISSPQLGKLVNWVNYCHEIPEWNYGISDFLQFLMAQNSQQAQSR</sequence>
<keyword evidence="5" id="KW-1185">Reference proteome</keyword>
<gene>
    <name evidence="4" type="ORF">HNR48_002865</name>
</gene>
<dbReference type="SUPFAM" id="SSF56529">
    <property type="entry name" value="FAH"/>
    <property type="match status" value="1"/>
</dbReference>
<dbReference type="PANTHER" id="PTHR42796">
    <property type="entry name" value="FUMARYLACETOACETATE HYDROLASE DOMAIN-CONTAINING PROTEIN 2A-RELATED"/>
    <property type="match status" value="1"/>
</dbReference>
<comment type="caution">
    <text evidence="4">The sequence shown here is derived from an EMBL/GenBank/DDBJ whole genome shotgun (WGS) entry which is preliminary data.</text>
</comment>
<dbReference type="Proteomes" id="UP000528457">
    <property type="component" value="Unassembled WGS sequence"/>
</dbReference>
<dbReference type="AlphaFoldDB" id="A0A7X0JW42"/>
<evidence type="ECO:0000313" key="4">
    <source>
        <dbReference type="EMBL" id="MBB6522580.1"/>
    </source>
</evidence>
<dbReference type="RefSeq" id="WP_208020181.1">
    <property type="nucleotide sequence ID" value="NZ_JAAONY010000002.1"/>
</dbReference>
<dbReference type="Gene3D" id="3.90.850.10">
    <property type="entry name" value="Fumarylacetoacetase-like, C-terminal domain"/>
    <property type="match status" value="1"/>
</dbReference>
<dbReference type="GO" id="GO:0044281">
    <property type="term" value="P:small molecule metabolic process"/>
    <property type="evidence" value="ECO:0007669"/>
    <property type="project" value="UniProtKB-ARBA"/>
</dbReference>
<dbReference type="GO" id="GO:0046872">
    <property type="term" value="F:metal ion binding"/>
    <property type="evidence" value="ECO:0007669"/>
    <property type="project" value="UniProtKB-KW"/>
</dbReference>
<comment type="similarity">
    <text evidence="1">Belongs to the FAH family.</text>
</comment>
<dbReference type="InParanoid" id="A0A7X0JW42"/>
<evidence type="ECO:0000313" key="5">
    <source>
        <dbReference type="Proteomes" id="UP000528457"/>
    </source>
</evidence>
<keyword evidence="4" id="KW-0378">Hydrolase</keyword>
<keyword evidence="2" id="KW-0479">Metal-binding</keyword>
<dbReference type="PANTHER" id="PTHR42796:SF7">
    <property type="entry name" value="2-DEHYDRO-3-DEOXY-D-ARABINONATE DEHYDRATASE"/>
    <property type="match status" value="1"/>
</dbReference>
<dbReference type="InterPro" id="IPR036663">
    <property type="entry name" value="Fumarylacetoacetase_C_sf"/>
</dbReference>
<proteinExistence type="inferred from homology"/>
<feature type="domain" description="Fumarylacetoacetase-like C-terminal" evidence="3">
    <location>
        <begin position="249"/>
        <end position="388"/>
    </location>
</feature>
<accession>A0A7X0JW42</accession>
<evidence type="ECO:0000256" key="1">
    <source>
        <dbReference type="ARBA" id="ARBA00010211"/>
    </source>
</evidence>
<dbReference type="InterPro" id="IPR051121">
    <property type="entry name" value="FAH"/>
</dbReference>
<dbReference type="InterPro" id="IPR011234">
    <property type="entry name" value="Fumarylacetoacetase-like_C"/>
</dbReference>
<evidence type="ECO:0000259" key="3">
    <source>
        <dbReference type="Pfam" id="PF01557"/>
    </source>
</evidence>
<protein>
    <submittedName>
        <fullName evidence="4">Fumarylacetoacetate (FAA) hydrolase family protein</fullName>
    </submittedName>
</protein>
<name>A0A7X0JW42_9GAMM</name>
<reference evidence="4 5" key="1">
    <citation type="submission" date="2020-08" db="EMBL/GenBank/DDBJ databases">
        <title>Genomic Encyclopedia of Type Strains, Phase IV (KMG-IV): sequencing the most valuable type-strain genomes for metagenomic binning, comparative biology and taxonomic classification.</title>
        <authorList>
            <person name="Goeker M."/>
        </authorList>
    </citation>
    <scope>NUCLEOTIDE SEQUENCE [LARGE SCALE GENOMIC DNA]</scope>
    <source>
        <strain evidence="4 5">DSM 22368</strain>
    </source>
</reference>
<dbReference type="GO" id="GO:0016787">
    <property type="term" value="F:hydrolase activity"/>
    <property type="evidence" value="ECO:0007669"/>
    <property type="project" value="UniProtKB-KW"/>
</dbReference>
<organism evidence="4 5">
    <name type="scientific">Pseudoteredinibacter isoporae</name>
    <dbReference type="NCBI Taxonomy" id="570281"/>
    <lineage>
        <taxon>Bacteria</taxon>
        <taxon>Pseudomonadati</taxon>
        <taxon>Pseudomonadota</taxon>
        <taxon>Gammaproteobacteria</taxon>
        <taxon>Cellvibrionales</taxon>
        <taxon>Cellvibrionaceae</taxon>
        <taxon>Pseudoteredinibacter</taxon>
    </lineage>
</organism>